<evidence type="ECO:0000313" key="10">
    <source>
        <dbReference type="EMBL" id="GMM53312.1"/>
    </source>
</evidence>
<protein>
    <recommendedName>
        <fullName evidence="1 6">Phosphoinositide phospholipase C</fullName>
        <ecNumber evidence="1 6">3.1.4.11</ecNumber>
    </recommendedName>
</protein>
<organism evidence="10 11">
    <name type="scientific">Starmerella bacillaris</name>
    <name type="common">Yeast</name>
    <name type="synonym">Candida zemplinina</name>
    <dbReference type="NCBI Taxonomy" id="1247836"/>
    <lineage>
        <taxon>Eukaryota</taxon>
        <taxon>Fungi</taxon>
        <taxon>Dikarya</taxon>
        <taxon>Ascomycota</taxon>
        <taxon>Saccharomycotina</taxon>
        <taxon>Dipodascomycetes</taxon>
        <taxon>Dipodascales</taxon>
        <taxon>Trichomonascaceae</taxon>
        <taxon>Starmerella</taxon>
    </lineage>
</organism>
<dbReference type="CDD" id="cd13360">
    <property type="entry name" value="PH_PLC_fungal"/>
    <property type="match status" value="1"/>
</dbReference>
<dbReference type="PROSITE" id="PS50008">
    <property type="entry name" value="PIPLC_Y_DOMAIN"/>
    <property type="match status" value="1"/>
</dbReference>
<dbReference type="SUPFAM" id="SSF51695">
    <property type="entry name" value="PLC-like phosphodiesterases"/>
    <property type="match status" value="1"/>
</dbReference>
<dbReference type="Pfam" id="PF00387">
    <property type="entry name" value="PI-PLC-Y"/>
    <property type="match status" value="1"/>
</dbReference>
<dbReference type="SMART" id="SM00239">
    <property type="entry name" value="C2"/>
    <property type="match status" value="1"/>
</dbReference>
<dbReference type="InterPro" id="IPR011993">
    <property type="entry name" value="PH-like_dom_sf"/>
</dbReference>
<dbReference type="InterPro" id="IPR035892">
    <property type="entry name" value="C2_domain_sf"/>
</dbReference>
<accession>A0AAV5RPY6</accession>
<dbReference type="EMBL" id="BTGC01000008">
    <property type="protein sequence ID" value="GMM53312.1"/>
    <property type="molecule type" value="Genomic_DNA"/>
</dbReference>
<dbReference type="PROSITE" id="PS50004">
    <property type="entry name" value="C2"/>
    <property type="match status" value="1"/>
</dbReference>
<feature type="domain" description="EF-hand" evidence="9">
    <location>
        <begin position="299"/>
        <end position="334"/>
    </location>
</feature>
<keyword evidence="5" id="KW-0807">Transducer</keyword>
<gene>
    <name evidence="10" type="ORF">DASB73_042750</name>
</gene>
<dbReference type="InterPro" id="IPR001192">
    <property type="entry name" value="PI-PLC_fam"/>
</dbReference>
<evidence type="ECO:0000259" key="9">
    <source>
        <dbReference type="PROSITE" id="PS50222"/>
    </source>
</evidence>
<dbReference type="Pfam" id="PF00168">
    <property type="entry name" value="C2"/>
    <property type="match status" value="1"/>
</dbReference>
<feature type="domain" description="PI-PLC Y-box" evidence="8">
    <location>
        <begin position="607"/>
        <end position="713"/>
    </location>
</feature>
<dbReference type="Pfam" id="PF00388">
    <property type="entry name" value="PI-PLC-X"/>
    <property type="match status" value="1"/>
</dbReference>
<keyword evidence="11" id="KW-1185">Reference proteome</keyword>
<dbReference type="SUPFAM" id="SSF50729">
    <property type="entry name" value="PH domain-like"/>
    <property type="match status" value="1"/>
</dbReference>
<dbReference type="GO" id="GO:0051209">
    <property type="term" value="P:release of sequestered calcium ion into cytosol"/>
    <property type="evidence" value="ECO:0007669"/>
    <property type="project" value="TreeGrafter"/>
</dbReference>
<dbReference type="EC" id="3.1.4.11" evidence="1 6"/>
<dbReference type="Gene3D" id="1.10.238.10">
    <property type="entry name" value="EF-hand"/>
    <property type="match status" value="1"/>
</dbReference>
<dbReference type="SUPFAM" id="SSF49562">
    <property type="entry name" value="C2 domain (Calcium/lipid-binding domain, CaLB)"/>
    <property type="match status" value="1"/>
</dbReference>
<dbReference type="GO" id="GO:0048015">
    <property type="term" value="P:phosphatidylinositol-mediated signaling"/>
    <property type="evidence" value="ECO:0007669"/>
    <property type="project" value="TreeGrafter"/>
</dbReference>
<dbReference type="PANTHER" id="PTHR10336:SF36">
    <property type="entry name" value="1-PHOSPHATIDYLINOSITOL 4,5-BISPHOSPHATE PHOSPHODIESTERASE BETA-4"/>
    <property type="match status" value="1"/>
</dbReference>
<dbReference type="PANTHER" id="PTHR10336">
    <property type="entry name" value="PHOSPHOINOSITIDE-SPECIFIC PHOSPHOLIPASE C FAMILY PROTEIN"/>
    <property type="match status" value="1"/>
</dbReference>
<comment type="caution">
    <text evidence="10">The sequence shown here is derived from an EMBL/GenBank/DDBJ whole genome shotgun (WGS) entry which is preliminary data.</text>
</comment>
<dbReference type="Gene3D" id="3.20.20.190">
    <property type="entry name" value="Phosphatidylinositol (PI) phosphodiesterase"/>
    <property type="match status" value="1"/>
</dbReference>
<dbReference type="PROSITE" id="PS50007">
    <property type="entry name" value="PIPLC_X_DOMAIN"/>
    <property type="match status" value="1"/>
</dbReference>
<dbReference type="InterPro" id="IPR002048">
    <property type="entry name" value="EF_hand_dom"/>
</dbReference>
<dbReference type="SMART" id="SM00149">
    <property type="entry name" value="PLCYc"/>
    <property type="match status" value="1"/>
</dbReference>
<name>A0AAV5RPY6_STABA</name>
<evidence type="ECO:0000256" key="4">
    <source>
        <dbReference type="ARBA" id="ARBA00023098"/>
    </source>
</evidence>
<sequence length="887" mass="99909">MSGDSDLLEKLREVVTDAVRDELRKFKEAEIVPLQQKVNEILVNKNTKSEACSPVLQPNYGRAMSTPLVSPRSPGASIPTSPSFLQRVGSKVAQSTAGFFSLDAEKDPSSQSMEERGPITVRRNSGVSRLADQQNLNSLDYNVPRLLVEGVSIIRITHNKKTQRILKLDEKLGIVTWNNKQTSRLYLDRICEIYVGDEAKNYREEFGVSIEHSERWATIIHQRPKETKIRALHLVMSSKSDFDVFLKSILTLVRYRRESMGGLALAGNNFVDIHWKRTNSESVTFNQVLIMLKQMHIHCSVPYVRKLYDSVDLEKTGRLNFAEFKEFVKLLEYRSDIADIYNEYKIGESVNNLLSFFTDVQGQPIPSSVKLPLVSAPSLKEFGNILLQSRAISGNISLKGNSSPPPSLNLSLPLNNYFISSSHNTYLSGRQVADGSSVESCIRALQDGCRCLELDCWDGPANKGSPVVYHGSSVGRLTSSVIFSDAVESILKYAFISSPYPLILSLEIRCNETSQLQIVSILKSVFGNLLVTEKLDPDSFELPSPESLKHRILIKVKGLGIDDSTSDISDPSEHSERSDSSASSFTLSLKERKTKLKIVPALAELGVYFSGKKFDGFDEKEKFNTVYSFNERTIRKMSEAKLLAFSEYNRDHLSRVYPSPMRISSTNFDPIFFWKHGVQMVALNWQKWDLGMQLNNAFFPSKIGYTLKPAFMRDEAHFSLDADKSKPDGTDLAVPDVPVIRDAFSSLNFNDESLSESYTLKIKVISAQQLPRPKFLSEEDIFSPYVIVEAFGLGDLDSQLAPQWRTSSVFDNGFNPVWNYDCESKIKKEDLEFVCLRFSVATDTRVFAHFTAKLALLPRGYQHCPLQDVFGEDYIFSSLFIKTAVDM</sequence>
<evidence type="ECO:0000313" key="11">
    <source>
        <dbReference type="Proteomes" id="UP001362899"/>
    </source>
</evidence>
<keyword evidence="2 6" id="KW-0378">Hydrolase</keyword>
<evidence type="ECO:0000256" key="6">
    <source>
        <dbReference type="RuleBase" id="RU361133"/>
    </source>
</evidence>
<dbReference type="InterPro" id="IPR017946">
    <property type="entry name" value="PLC-like_Pdiesterase_TIM-brl"/>
</dbReference>
<dbReference type="InterPro" id="IPR000909">
    <property type="entry name" value="PLipase_C_PInositol-sp_X_dom"/>
</dbReference>
<evidence type="ECO:0000256" key="2">
    <source>
        <dbReference type="ARBA" id="ARBA00022801"/>
    </source>
</evidence>
<dbReference type="PRINTS" id="PR00390">
    <property type="entry name" value="PHPHLIPASEC"/>
</dbReference>
<evidence type="ECO:0000256" key="1">
    <source>
        <dbReference type="ARBA" id="ARBA00012368"/>
    </source>
</evidence>
<evidence type="ECO:0000259" key="7">
    <source>
        <dbReference type="PROSITE" id="PS50004"/>
    </source>
</evidence>
<evidence type="ECO:0000259" key="8">
    <source>
        <dbReference type="PROSITE" id="PS50008"/>
    </source>
</evidence>
<dbReference type="PROSITE" id="PS50222">
    <property type="entry name" value="EF_HAND_2"/>
    <property type="match status" value="1"/>
</dbReference>
<feature type="domain" description="C2" evidence="7">
    <location>
        <begin position="741"/>
        <end position="879"/>
    </location>
</feature>
<evidence type="ECO:0000256" key="3">
    <source>
        <dbReference type="ARBA" id="ARBA00022963"/>
    </source>
</evidence>
<dbReference type="InterPro" id="IPR011992">
    <property type="entry name" value="EF-hand-dom_pair"/>
</dbReference>
<dbReference type="GO" id="GO:0005509">
    <property type="term" value="F:calcium ion binding"/>
    <property type="evidence" value="ECO:0007669"/>
    <property type="project" value="InterPro"/>
</dbReference>
<dbReference type="Gene3D" id="2.60.40.150">
    <property type="entry name" value="C2 domain"/>
    <property type="match status" value="1"/>
</dbReference>
<dbReference type="CDD" id="cd08598">
    <property type="entry name" value="PI-PLC1c_yeast"/>
    <property type="match status" value="1"/>
</dbReference>
<comment type="catalytic activity">
    <reaction evidence="6">
        <text>a 1,2-diacyl-sn-glycero-3-phospho-(1D-myo-inositol-4,5-bisphosphate) + H2O = 1D-myo-inositol 1,4,5-trisphosphate + a 1,2-diacyl-sn-glycerol + H(+)</text>
        <dbReference type="Rhea" id="RHEA:33179"/>
        <dbReference type="ChEBI" id="CHEBI:15377"/>
        <dbReference type="ChEBI" id="CHEBI:15378"/>
        <dbReference type="ChEBI" id="CHEBI:17815"/>
        <dbReference type="ChEBI" id="CHEBI:58456"/>
        <dbReference type="ChEBI" id="CHEBI:203600"/>
        <dbReference type="EC" id="3.1.4.11"/>
    </reaction>
</comment>
<dbReference type="InterPro" id="IPR037755">
    <property type="entry name" value="Plc1_PH"/>
</dbReference>
<dbReference type="InterPro" id="IPR000008">
    <property type="entry name" value="C2_dom"/>
</dbReference>
<dbReference type="AlphaFoldDB" id="A0AAV5RPY6"/>
<dbReference type="GO" id="GO:0016042">
    <property type="term" value="P:lipid catabolic process"/>
    <property type="evidence" value="ECO:0007669"/>
    <property type="project" value="UniProtKB-KW"/>
</dbReference>
<dbReference type="SUPFAM" id="SSF47473">
    <property type="entry name" value="EF-hand"/>
    <property type="match status" value="1"/>
</dbReference>
<evidence type="ECO:0000256" key="5">
    <source>
        <dbReference type="ARBA" id="ARBA00023224"/>
    </source>
</evidence>
<dbReference type="GO" id="GO:0004435">
    <property type="term" value="F:phosphatidylinositol-4,5-bisphosphate phospholipase C activity"/>
    <property type="evidence" value="ECO:0007669"/>
    <property type="project" value="UniProtKB-EC"/>
</dbReference>
<dbReference type="InterPro" id="IPR001711">
    <property type="entry name" value="PLipase_C_Pinositol-sp_Y"/>
</dbReference>
<keyword evidence="3 6" id="KW-0442">Lipid degradation</keyword>
<dbReference type="CDD" id="cd00275">
    <property type="entry name" value="C2_PLC_like"/>
    <property type="match status" value="1"/>
</dbReference>
<proteinExistence type="predicted"/>
<keyword evidence="4 6" id="KW-0443">Lipid metabolism</keyword>
<dbReference type="Proteomes" id="UP001362899">
    <property type="component" value="Unassembled WGS sequence"/>
</dbReference>
<dbReference type="Gene3D" id="2.30.29.30">
    <property type="entry name" value="Pleckstrin-homology domain (PH domain)/Phosphotyrosine-binding domain (PTB)"/>
    <property type="match status" value="1"/>
</dbReference>
<dbReference type="SMART" id="SM00148">
    <property type="entry name" value="PLCXc"/>
    <property type="match status" value="1"/>
</dbReference>
<reference evidence="10 11" key="1">
    <citation type="journal article" date="2023" name="Elife">
        <title>Identification of key yeast species and microbe-microbe interactions impacting larval growth of Drosophila in the wild.</title>
        <authorList>
            <person name="Mure A."/>
            <person name="Sugiura Y."/>
            <person name="Maeda R."/>
            <person name="Honda K."/>
            <person name="Sakurai N."/>
            <person name="Takahashi Y."/>
            <person name="Watada M."/>
            <person name="Katoh T."/>
            <person name="Gotoh A."/>
            <person name="Gotoh Y."/>
            <person name="Taniguchi I."/>
            <person name="Nakamura K."/>
            <person name="Hayashi T."/>
            <person name="Katayama T."/>
            <person name="Uemura T."/>
            <person name="Hattori Y."/>
        </authorList>
    </citation>
    <scope>NUCLEOTIDE SEQUENCE [LARGE SCALE GENOMIC DNA]</scope>
    <source>
        <strain evidence="10 11">SB-73</strain>
    </source>
</reference>